<evidence type="ECO:0000313" key="3">
    <source>
        <dbReference type="Proteomes" id="UP000190166"/>
    </source>
</evidence>
<feature type="domain" description="SnoaL-like" evidence="1">
    <location>
        <begin position="7"/>
        <end position="96"/>
    </location>
</feature>
<reference evidence="2 3" key="1">
    <citation type="submission" date="2017-02" db="EMBL/GenBank/DDBJ databases">
        <authorList>
            <person name="Peterson S.W."/>
        </authorList>
    </citation>
    <scope>NUCLEOTIDE SEQUENCE [LARGE SCALE GENOMIC DNA]</scope>
    <source>
        <strain evidence="2 3">DSM 18108</strain>
    </source>
</reference>
<sequence length="111" mass="12916">MNTTETVLRFINSLNEEDFATARECVTDDLTFTGVLGTRHGADAYFTDMERMKLKYNIRKVFADGNDVCLWYDVIMDNKPILSCGWYQLEQGRIRSFQVVFDPRPLFETAK</sequence>
<dbReference type="InterPro" id="IPR032710">
    <property type="entry name" value="NTF2-like_dom_sf"/>
</dbReference>
<dbReference type="Proteomes" id="UP000190166">
    <property type="component" value="Unassembled WGS sequence"/>
</dbReference>
<dbReference type="SUPFAM" id="SSF54427">
    <property type="entry name" value="NTF2-like"/>
    <property type="match status" value="1"/>
</dbReference>
<dbReference type="RefSeq" id="WP_079473520.1">
    <property type="nucleotide sequence ID" value="NZ_FUZZ01000006.1"/>
</dbReference>
<dbReference type="STRING" id="393003.SAMN05660461_6195"/>
<dbReference type="AlphaFoldDB" id="A0A1T5PCY5"/>
<evidence type="ECO:0000259" key="1">
    <source>
        <dbReference type="Pfam" id="PF12680"/>
    </source>
</evidence>
<dbReference type="InterPro" id="IPR037401">
    <property type="entry name" value="SnoaL-like"/>
</dbReference>
<organism evidence="2 3">
    <name type="scientific">Chitinophaga ginsengisegetis</name>
    <dbReference type="NCBI Taxonomy" id="393003"/>
    <lineage>
        <taxon>Bacteria</taxon>
        <taxon>Pseudomonadati</taxon>
        <taxon>Bacteroidota</taxon>
        <taxon>Chitinophagia</taxon>
        <taxon>Chitinophagales</taxon>
        <taxon>Chitinophagaceae</taxon>
        <taxon>Chitinophaga</taxon>
    </lineage>
</organism>
<keyword evidence="3" id="KW-1185">Reference proteome</keyword>
<dbReference type="Pfam" id="PF12680">
    <property type="entry name" value="SnoaL_2"/>
    <property type="match status" value="1"/>
</dbReference>
<dbReference type="Gene3D" id="3.10.450.50">
    <property type="match status" value="1"/>
</dbReference>
<name>A0A1T5PCY5_9BACT</name>
<protein>
    <submittedName>
        <fullName evidence="2">Predicted ester cyclase</fullName>
    </submittedName>
</protein>
<proteinExistence type="predicted"/>
<gene>
    <name evidence="2" type="ORF">SAMN05660461_6195</name>
</gene>
<accession>A0A1T5PCY5</accession>
<dbReference type="EMBL" id="FUZZ01000006">
    <property type="protein sequence ID" value="SKD10288.1"/>
    <property type="molecule type" value="Genomic_DNA"/>
</dbReference>
<evidence type="ECO:0000313" key="2">
    <source>
        <dbReference type="EMBL" id="SKD10288.1"/>
    </source>
</evidence>